<dbReference type="Proteomes" id="UP001060215">
    <property type="component" value="Chromosome 9"/>
</dbReference>
<protein>
    <submittedName>
        <fullName evidence="1">Uncharacterized protein</fullName>
    </submittedName>
</protein>
<comment type="caution">
    <text evidence="1">The sequence shown here is derived from an EMBL/GenBank/DDBJ whole genome shotgun (WGS) entry which is preliminary data.</text>
</comment>
<dbReference type="EMBL" id="CM045766">
    <property type="protein sequence ID" value="KAI8002424.1"/>
    <property type="molecule type" value="Genomic_DNA"/>
</dbReference>
<name>A0ACC0GPA1_9ERIC</name>
<evidence type="ECO:0000313" key="1">
    <source>
        <dbReference type="EMBL" id="KAI8002424.1"/>
    </source>
</evidence>
<keyword evidence="2" id="KW-1185">Reference proteome</keyword>
<gene>
    <name evidence="1" type="ORF">LOK49_LG08G02033</name>
</gene>
<reference evidence="1 2" key="1">
    <citation type="journal article" date="2022" name="Plant J.">
        <title>Chromosome-level genome of Camellia lanceoleosa provides a valuable resource for understanding genome evolution and self-incompatibility.</title>
        <authorList>
            <person name="Gong W."/>
            <person name="Xiao S."/>
            <person name="Wang L."/>
            <person name="Liao Z."/>
            <person name="Chang Y."/>
            <person name="Mo W."/>
            <person name="Hu G."/>
            <person name="Li W."/>
            <person name="Zhao G."/>
            <person name="Zhu H."/>
            <person name="Hu X."/>
            <person name="Ji K."/>
            <person name="Xiang X."/>
            <person name="Song Q."/>
            <person name="Yuan D."/>
            <person name="Jin S."/>
            <person name="Zhang L."/>
        </authorList>
    </citation>
    <scope>NUCLEOTIDE SEQUENCE [LARGE SCALE GENOMIC DNA]</scope>
    <source>
        <strain evidence="1">SQ_2022a</strain>
    </source>
</reference>
<sequence length="137" mass="14380">MVDTFSSSCLLVSPSTFTAAVNDASDVVGTSSEGGYVENGAVGDIEKPGLIAGAASLSRDGLHHPSKQASSDISGEGNEYDSSNLDLEPAAEPCPEKNERSDEIRDDRCLLTNRNLSSHLGLVASCGRKSEYGESLW</sequence>
<evidence type="ECO:0000313" key="2">
    <source>
        <dbReference type="Proteomes" id="UP001060215"/>
    </source>
</evidence>
<accession>A0ACC0GPA1</accession>
<organism evidence="1 2">
    <name type="scientific">Camellia lanceoleosa</name>
    <dbReference type="NCBI Taxonomy" id="1840588"/>
    <lineage>
        <taxon>Eukaryota</taxon>
        <taxon>Viridiplantae</taxon>
        <taxon>Streptophyta</taxon>
        <taxon>Embryophyta</taxon>
        <taxon>Tracheophyta</taxon>
        <taxon>Spermatophyta</taxon>
        <taxon>Magnoliopsida</taxon>
        <taxon>eudicotyledons</taxon>
        <taxon>Gunneridae</taxon>
        <taxon>Pentapetalae</taxon>
        <taxon>asterids</taxon>
        <taxon>Ericales</taxon>
        <taxon>Theaceae</taxon>
        <taxon>Camellia</taxon>
    </lineage>
</organism>
<proteinExistence type="predicted"/>